<accession>A0A0D3CJD6</accession>
<evidence type="ECO:0000313" key="2">
    <source>
        <dbReference type="EnsemblPlants" id="Bo5g123290.1"/>
    </source>
</evidence>
<evidence type="ECO:0008006" key="4">
    <source>
        <dbReference type="Google" id="ProtNLM"/>
    </source>
</evidence>
<reference evidence="2 3" key="1">
    <citation type="journal article" date="2014" name="Genome Biol.">
        <title>Transcriptome and methylome profiling reveals relics of genome dominance in the mesopolyploid Brassica oleracea.</title>
        <authorList>
            <person name="Parkin I.A."/>
            <person name="Koh C."/>
            <person name="Tang H."/>
            <person name="Robinson S.J."/>
            <person name="Kagale S."/>
            <person name="Clarke W.E."/>
            <person name="Town C.D."/>
            <person name="Nixon J."/>
            <person name="Krishnakumar V."/>
            <person name="Bidwell S.L."/>
            <person name="Denoeud F."/>
            <person name="Belcram H."/>
            <person name="Links M.G."/>
            <person name="Just J."/>
            <person name="Clarke C."/>
            <person name="Bender T."/>
            <person name="Huebert T."/>
            <person name="Mason A.S."/>
            <person name="Pires J.C."/>
            <person name="Barker G."/>
            <person name="Moore J."/>
            <person name="Walley P.G."/>
            <person name="Manoli S."/>
            <person name="Batley J."/>
            <person name="Edwards D."/>
            <person name="Nelson M.N."/>
            <person name="Wang X."/>
            <person name="Paterson A.H."/>
            <person name="King G."/>
            <person name="Bancroft I."/>
            <person name="Chalhoub B."/>
            <person name="Sharpe A.G."/>
        </authorList>
    </citation>
    <scope>NUCLEOTIDE SEQUENCE</scope>
    <source>
        <strain evidence="2 3">cv. TO1000</strain>
    </source>
</reference>
<dbReference type="AlphaFoldDB" id="A0A0D3CJD6"/>
<dbReference type="Proteomes" id="UP000032141">
    <property type="component" value="Chromosome C5"/>
</dbReference>
<dbReference type="EnsemblPlants" id="Bo5g123290.1">
    <property type="protein sequence ID" value="Bo5g123290.1"/>
    <property type="gene ID" value="Bo5g123290"/>
</dbReference>
<evidence type="ECO:0000256" key="1">
    <source>
        <dbReference type="SAM" id="SignalP"/>
    </source>
</evidence>
<feature type="chain" id="PRO_5002258833" description="Knottin scorpion toxin-like domain-containing protein" evidence="1">
    <location>
        <begin position="25"/>
        <end position="92"/>
    </location>
</feature>
<evidence type="ECO:0000313" key="3">
    <source>
        <dbReference type="Proteomes" id="UP000032141"/>
    </source>
</evidence>
<name>A0A0D3CJD6_BRAOL</name>
<proteinExistence type="predicted"/>
<keyword evidence="3" id="KW-1185">Reference proteome</keyword>
<dbReference type="HOGENOM" id="CLU_183259_0_0_1"/>
<feature type="signal peptide" evidence="1">
    <location>
        <begin position="1"/>
        <end position="24"/>
    </location>
</feature>
<dbReference type="Gramene" id="Bo5g123290.1">
    <property type="protein sequence ID" value="Bo5g123290.1"/>
    <property type="gene ID" value="Bo5g123290"/>
</dbReference>
<organism evidence="2 3">
    <name type="scientific">Brassica oleracea var. oleracea</name>
    <dbReference type="NCBI Taxonomy" id="109376"/>
    <lineage>
        <taxon>Eukaryota</taxon>
        <taxon>Viridiplantae</taxon>
        <taxon>Streptophyta</taxon>
        <taxon>Embryophyta</taxon>
        <taxon>Tracheophyta</taxon>
        <taxon>Spermatophyta</taxon>
        <taxon>Magnoliopsida</taxon>
        <taxon>eudicotyledons</taxon>
        <taxon>Gunneridae</taxon>
        <taxon>Pentapetalae</taxon>
        <taxon>rosids</taxon>
        <taxon>malvids</taxon>
        <taxon>Brassicales</taxon>
        <taxon>Brassicaceae</taxon>
        <taxon>Brassiceae</taxon>
        <taxon>Brassica</taxon>
    </lineage>
</organism>
<reference evidence="2" key="2">
    <citation type="submission" date="2015-03" db="UniProtKB">
        <authorList>
            <consortium name="EnsemblPlants"/>
        </authorList>
    </citation>
    <scope>IDENTIFICATION</scope>
</reference>
<protein>
    <recommendedName>
        <fullName evidence="4">Knottin scorpion toxin-like domain-containing protein</fullName>
    </recommendedName>
</protein>
<sequence length="92" mass="10245">MVITMKTLVMFVFTTFFIISFADSLYCPYPPTAATIPADFPGYGPIVCFRLTKPCLSGGLGECQKLCDERGNVVHQCSQDECYCEKLSMPRT</sequence>
<keyword evidence="1" id="KW-0732">Signal</keyword>